<evidence type="ECO:0000313" key="1">
    <source>
        <dbReference type="EMBL" id="XCJ75220.1"/>
    </source>
</evidence>
<dbReference type="EMBL" id="CP159534">
    <property type="protein sequence ID" value="XCJ75220.1"/>
    <property type="molecule type" value="Genomic_DNA"/>
</dbReference>
<dbReference type="AlphaFoldDB" id="A0AAU8J3X2"/>
<dbReference type="GO" id="GO:0016787">
    <property type="term" value="F:hydrolase activity"/>
    <property type="evidence" value="ECO:0007669"/>
    <property type="project" value="UniProtKB-KW"/>
</dbReference>
<sequence length="198" mass="20765">MNPLPTPTVVFVPGLRDHVPDHWQTHLAARLDGAVTVPPPEDARGSRDAQVTALDTVLAAVPGPVVLVAHSAGVHTTVHWAARHHRPVHGALLATPPDFGTPLPDGHPDPATLRANGWLPTPTGPLLFPSIVAASTNDPLARFDRVAALARAWGSRLVDVGPVGHLNPASGHGAWPRALDLLRDLGCRTPARDPKASA</sequence>
<reference evidence="1" key="1">
    <citation type="submission" date="2024-06" db="EMBL/GenBank/DDBJ databases">
        <title>Streptomyces sp. strain HUAS MG91 genome sequences.</title>
        <authorList>
            <person name="Mo P."/>
        </authorList>
    </citation>
    <scope>NUCLEOTIDE SEQUENCE</scope>
    <source>
        <strain evidence="1">HUAS MG91</strain>
    </source>
</reference>
<accession>A0AAU8J3X2</accession>
<dbReference type="InterPro" id="IPR010662">
    <property type="entry name" value="RBBP9/YdeN"/>
</dbReference>
<dbReference type="RefSeq" id="WP_353946655.1">
    <property type="nucleotide sequence ID" value="NZ_CP159534.1"/>
</dbReference>
<dbReference type="Gene3D" id="3.40.50.1820">
    <property type="entry name" value="alpha/beta hydrolase"/>
    <property type="match status" value="1"/>
</dbReference>
<dbReference type="InterPro" id="IPR029058">
    <property type="entry name" value="AB_hydrolase_fold"/>
</dbReference>
<keyword evidence="1" id="KW-0378">Hydrolase</keyword>
<name>A0AAU8J3X2_9ACTN</name>
<gene>
    <name evidence="1" type="ORF">ABII15_36925</name>
</gene>
<organism evidence="1">
    <name type="scientific">Streptomyces tabacisoli</name>
    <dbReference type="NCBI Taxonomy" id="3156398"/>
    <lineage>
        <taxon>Bacteria</taxon>
        <taxon>Bacillati</taxon>
        <taxon>Actinomycetota</taxon>
        <taxon>Actinomycetes</taxon>
        <taxon>Kitasatosporales</taxon>
        <taxon>Streptomycetaceae</taxon>
        <taxon>Streptomyces</taxon>
    </lineage>
</organism>
<protein>
    <submittedName>
        <fullName evidence="1">Alpha/beta hydrolase</fullName>
    </submittedName>
</protein>
<dbReference type="KEGG" id="stac:ABII15_36925"/>
<proteinExistence type="predicted"/>
<dbReference type="Pfam" id="PF06821">
    <property type="entry name" value="Ser_hydrolase"/>
    <property type="match status" value="1"/>
</dbReference>
<dbReference type="SUPFAM" id="SSF53474">
    <property type="entry name" value="alpha/beta-Hydrolases"/>
    <property type="match status" value="1"/>
</dbReference>